<keyword evidence="4" id="KW-0808">Transferase</keyword>
<comment type="catalytic activity">
    <reaction evidence="7">
        <text>a 2'-deoxyadenosine in DNA + S-adenosyl-L-methionine = an N(6)-methyl-2'-deoxyadenosine in DNA + S-adenosyl-L-homocysteine + H(+)</text>
        <dbReference type="Rhea" id="RHEA:15197"/>
        <dbReference type="Rhea" id="RHEA-COMP:12418"/>
        <dbReference type="Rhea" id="RHEA-COMP:12419"/>
        <dbReference type="ChEBI" id="CHEBI:15378"/>
        <dbReference type="ChEBI" id="CHEBI:57856"/>
        <dbReference type="ChEBI" id="CHEBI:59789"/>
        <dbReference type="ChEBI" id="CHEBI:90615"/>
        <dbReference type="ChEBI" id="CHEBI:90616"/>
        <dbReference type="EC" id="2.1.1.72"/>
    </reaction>
</comment>
<keyword evidence="6" id="KW-0680">Restriction system</keyword>
<dbReference type="InterPro" id="IPR022749">
    <property type="entry name" value="D12N6_MeTrfase_N"/>
</dbReference>
<dbReference type="GO" id="GO:0009007">
    <property type="term" value="F:site-specific DNA-methyltransferase (adenine-specific) activity"/>
    <property type="evidence" value="ECO:0007669"/>
    <property type="project" value="UniProtKB-EC"/>
</dbReference>
<evidence type="ECO:0000256" key="1">
    <source>
        <dbReference type="ARBA" id="ARBA00006594"/>
    </source>
</evidence>
<dbReference type="RefSeq" id="WP_093070282.1">
    <property type="nucleotide sequence ID" value="NZ_FNQP01000027.1"/>
</dbReference>
<dbReference type="Proteomes" id="UP000199397">
    <property type="component" value="Unassembled WGS sequence"/>
</dbReference>
<dbReference type="InterPro" id="IPR038333">
    <property type="entry name" value="T1MK-like_N_sf"/>
</dbReference>
<dbReference type="GO" id="GO:0003677">
    <property type="term" value="F:DNA binding"/>
    <property type="evidence" value="ECO:0007669"/>
    <property type="project" value="InterPro"/>
</dbReference>
<dbReference type="GO" id="GO:0032259">
    <property type="term" value="P:methylation"/>
    <property type="evidence" value="ECO:0007669"/>
    <property type="project" value="UniProtKB-KW"/>
</dbReference>
<dbReference type="STRING" id="525918.SAMN05660964_03240"/>
<dbReference type="InterPro" id="IPR029063">
    <property type="entry name" value="SAM-dependent_MTases_sf"/>
</dbReference>
<dbReference type="EC" id="2.1.1.72" evidence="2"/>
<proteinExistence type="inferred from homology"/>
<dbReference type="GO" id="GO:0009307">
    <property type="term" value="P:DNA restriction-modification system"/>
    <property type="evidence" value="ECO:0007669"/>
    <property type="project" value="UniProtKB-KW"/>
</dbReference>
<sequence>MAIKKTELYRSLWESCDVLRGSMDASQYKDYILTLLFVKYVSDKAGQADSLIDVPEGASFADMVKLKGKPNIGEGVQMVIDKLAEENHLKRVINNADFNNPDKLGSGKDMIDRLSKLIGIFEGLVLGGNRATDDDLLGDAYEYLMRHFAVQSGKSKGQFYTPSEVSQVLAKIIGITPHTTQDKTVYDPTCGSGSLLLKVADQAPNGLTLYGQENDNATTALAKMNMILHENADADIQQGNTLANPLFLKSADTLETFDFVVANPPFSNKQWTNGVNVEEDPFGRFEYGVPPSKNGDYAFLLHILKSMKSTGKAAVILPHGVLFRGNAEADIRQNLVKQGYIKGIIGLPANLFYGTGIHACIIVLDKEDAHARKGIFMVDASKGFIKDGNKNRLRSQDIHQIVDVFTKQGEVARYSRMVTLAEIAGNGYNLNIPRYIDASEPEDIHDLDAHLQGGIPQRDLDLLEHYWQQFPTLRKQLFQADTQRPTYFRSQCAANDFKRTILAGEEYQAFADQAMQRFAAWRARHVDGLKALSQGIKPKDKIRELSEDLLLTFTGAPLLDKYAVYQILMDYWTETFQDDVYMLALEGWSPPALVRLVRKDDKDKDVEKPDLVVGSGKSAQKFKMDFIAPSLMIEHYFAAEQAALDALQQVQDEATQALTEHQEEHGGEDGVLKDVSNKAEAEKELADNEDLAWKAFDKAGFAQYDSQRKALDAAENRIRALEDEPVLADFKNAKGKIAAKDVKERLTDSYTPAENRVLDDYLRKLAEAATARKTLKQQREDWQMLKTLTPRPPLPEVEGEQERIVADIQIIETWLTLLEAEGQAKKAVKEAQEKLNQQVLEQYGKLDEFDMKVLMVEKKWLATLEARVRSDIERMIQQFANRLKQLHERYAQPLPTLEQQTAALSATVAKHLQAMGLSW</sequence>
<evidence type="ECO:0000259" key="8">
    <source>
        <dbReference type="Pfam" id="PF02384"/>
    </source>
</evidence>
<dbReference type="EMBL" id="FNQP01000027">
    <property type="protein sequence ID" value="SEB03759.1"/>
    <property type="molecule type" value="Genomic_DNA"/>
</dbReference>
<dbReference type="REBASE" id="494389">
    <property type="entry name" value="M.Tca21228ORF3240P"/>
</dbReference>
<evidence type="ECO:0000256" key="5">
    <source>
        <dbReference type="ARBA" id="ARBA00022691"/>
    </source>
</evidence>
<dbReference type="PROSITE" id="PS00092">
    <property type="entry name" value="N6_MTASE"/>
    <property type="match status" value="1"/>
</dbReference>
<dbReference type="InterPro" id="IPR003356">
    <property type="entry name" value="DNA_methylase_A-5"/>
</dbReference>
<dbReference type="NCBIfam" id="TIGR00497">
    <property type="entry name" value="hsdM"/>
    <property type="match status" value="1"/>
</dbReference>
<evidence type="ECO:0000256" key="4">
    <source>
        <dbReference type="ARBA" id="ARBA00022679"/>
    </source>
</evidence>
<protein>
    <recommendedName>
        <fullName evidence="2">site-specific DNA-methyltransferase (adenine-specific)</fullName>
        <ecNumber evidence="2">2.1.1.72</ecNumber>
    </recommendedName>
</protein>
<dbReference type="OrthoDB" id="5749002at2"/>
<dbReference type="InterPro" id="IPR004546">
    <property type="entry name" value="Restrct_endonuc_T1M"/>
</dbReference>
<keyword evidence="3" id="KW-0489">Methyltransferase</keyword>
<dbReference type="SUPFAM" id="SSF53335">
    <property type="entry name" value="S-adenosyl-L-methionine-dependent methyltransferases"/>
    <property type="match status" value="1"/>
</dbReference>
<dbReference type="GO" id="GO:0008170">
    <property type="term" value="F:N-methyltransferase activity"/>
    <property type="evidence" value="ECO:0007669"/>
    <property type="project" value="InterPro"/>
</dbReference>
<dbReference type="InterPro" id="IPR051537">
    <property type="entry name" value="DNA_Adenine_Mtase"/>
</dbReference>
<dbReference type="AlphaFoldDB" id="A0A1H4G2C9"/>
<name>A0A1H4G2C9_9GAMM</name>
<evidence type="ECO:0000256" key="6">
    <source>
        <dbReference type="ARBA" id="ARBA00022747"/>
    </source>
</evidence>
<keyword evidence="5" id="KW-0949">S-adenosyl-L-methionine</keyword>
<evidence type="ECO:0000313" key="10">
    <source>
        <dbReference type="EMBL" id="SEB03759.1"/>
    </source>
</evidence>
<keyword evidence="11" id="KW-1185">Reference proteome</keyword>
<evidence type="ECO:0000259" key="9">
    <source>
        <dbReference type="Pfam" id="PF12161"/>
    </source>
</evidence>
<accession>A0A1H4G2C9</accession>
<evidence type="ECO:0000256" key="3">
    <source>
        <dbReference type="ARBA" id="ARBA00022603"/>
    </source>
</evidence>
<organism evidence="10 11">
    <name type="scientific">Thiothrix caldifontis</name>
    <dbReference type="NCBI Taxonomy" id="525918"/>
    <lineage>
        <taxon>Bacteria</taxon>
        <taxon>Pseudomonadati</taxon>
        <taxon>Pseudomonadota</taxon>
        <taxon>Gammaproteobacteria</taxon>
        <taxon>Thiotrichales</taxon>
        <taxon>Thiotrichaceae</taxon>
        <taxon>Thiothrix</taxon>
    </lineage>
</organism>
<comment type="similarity">
    <text evidence="1">Belongs to the N(4)/N(6)-methyltransferase family.</text>
</comment>
<dbReference type="Pfam" id="PF12161">
    <property type="entry name" value="HsdM_N"/>
    <property type="match status" value="1"/>
</dbReference>
<dbReference type="PRINTS" id="PR00507">
    <property type="entry name" value="N12N6MTFRASE"/>
</dbReference>
<evidence type="ECO:0000256" key="7">
    <source>
        <dbReference type="ARBA" id="ARBA00047942"/>
    </source>
</evidence>
<evidence type="ECO:0000256" key="2">
    <source>
        <dbReference type="ARBA" id="ARBA00011900"/>
    </source>
</evidence>
<dbReference type="InterPro" id="IPR002052">
    <property type="entry name" value="DNA_methylase_N6_adenine_CS"/>
</dbReference>
<dbReference type="Gene3D" id="3.40.50.150">
    <property type="entry name" value="Vaccinia Virus protein VP39"/>
    <property type="match status" value="1"/>
</dbReference>
<dbReference type="Pfam" id="PF02384">
    <property type="entry name" value="N6_Mtase"/>
    <property type="match status" value="1"/>
</dbReference>
<evidence type="ECO:0000313" key="11">
    <source>
        <dbReference type="Proteomes" id="UP000199397"/>
    </source>
</evidence>
<reference evidence="10 11" key="1">
    <citation type="submission" date="2016-10" db="EMBL/GenBank/DDBJ databases">
        <authorList>
            <person name="de Groot N.N."/>
        </authorList>
    </citation>
    <scope>NUCLEOTIDE SEQUENCE [LARGE SCALE GENOMIC DNA]</scope>
    <source>
        <strain evidence="10 11">DSM 21228</strain>
    </source>
</reference>
<dbReference type="Gene3D" id="1.20.1260.30">
    <property type="match status" value="2"/>
</dbReference>
<dbReference type="PANTHER" id="PTHR42933">
    <property type="entry name" value="SLR6095 PROTEIN"/>
    <property type="match status" value="1"/>
</dbReference>
<feature type="domain" description="N6 adenine-specific DNA methyltransferase N-terminal" evidence="9">
    <location>
        <begin position="10"/>
        <end position="121"/>
    </location>
</feature>
<feature type="domain" description="DNA methylase adenine-specific" evidence="8">
    <location>
        <begin position="133"/>
        <end position="442"/>
    </location>
</feature>
<gene>
    <name evidence="10" type="ORF">SAMN05660964_03240</name>
</gene>
<dbReference type="PANTHER" id="PTHR42933:SF3">
    <property type="entry name" value="TYPE I RESTRICTION ENZYME MJAVIII METHYLASE SUBUNIT"/>
    <property type="match status" value="1"/>
</dbReference>